<name>A0A853ZQH3_9PSED</name>
<dbReference type="EMBL" id="MPJD01000040">
    <property type="protein sequence ID" value="OKA18171.1"/>
    <property type="molecule type" value="Genomic_DNA"/>
</dbReference>
<dbReference type="RefSeq" id="WP_073510590.1">
    <property type="nucleotide sequence ID" value="NZ_MPJD01000040.1"/>
</dbReference>
<reference evidence="1 2" key="1">
    <citation type="submission" date="2016-11" db="EMBL/GenBank/DDBJ databases">
        <title>Draft genome of Pseudomonas versuta A4R1.12.</title>
        <authorList>
            <person name="See-Too W.-S."/>
        </authorList>
    </citation>
    <scope>NUCLEOTIDE SEQUENCE [LARGE SCALE GENOMIC DNA]</scope>
    <source>
        <strain evidence="1 2">A4R1.12</strain>
    </source>
</reference>
<gene>
    <name evidence="1" type="ORF">BOH74_20925</name>
</gene>
<sequence>MKRTILGIIEAGEPLIQQAIEAMRHHREAEVAGKSPDELERLRLLADSLYQAVVDYHPRAIADGSQALH</sequence>
<dbReference type="AlphaFoldDB" id="A0A853ZQH3"/>
<protein>
    <submittedName>
        <fullName evidence="1">Uncharacterized protein</fullName>
    </submittedName>
</protein>
<proteinExistence type="predicted"/>
<organism evidence="1 2">
    <name type="scientific">Pseudomonas versuta</name>
    <dbReference type="NCBI Taxonomy" id="1788301"/>
    <lineage>
        <taxon>Bacteria</taxon>
        <taxon>Pseudomonadati</taxon>
        <taxon>Pseudomonadota</taxon>
        <taxon>Gammaproteobacteria</taxon>
        <taxon>Pseudomonadales</taxon>
        <taxon>Pseudomonadaceae</taxon>
        <taxon>Pseudomonas</taxon>
    </lineage>
</organism>
<evidence type="ECO:0000313" key="1">
    <source>
        <dbReference type="EMBL" id="OKA18171.1"/>
    </source>
</evidence>
<evidence type="ECO:0000313" key="2">
    <source>
        <dbReference type="Proteomes" id="UP000185990"/>
    </source>
</evidence>
<comment type="caution">
    <text evidence="1">The sequence shown here is derived from an EMBL/GenBank/DDBJ whole genome shotgun (WGS) entry which is preliminary data.</text>
</comment>
<dbReference type="Proteomes" id="UP000185990">
    <property type="component" value="Unassembled WGS sequence"/>
</dbReference>
<accession>A0A853ZQH3</accession>